<dbReference type="EMBL" id="CP047656">
    <property type="protein sequence ID" value="QHJ11183.1"/>
    <property type="molecule type" value="Genomic_DNA"/>
</dbReference>
<dbReference type="InterPro" id="IPR050624">
    <property type="entry name" value="HTH-type_Tx_Regulator"/>
</dbReference>
<dbReference type="Pfam" id="PF00440">
    <property type="entry name" value="TetR_N"/>
    <property type="match status" value="1"/>
</dbReference>
<dbReference type="PROSITE" id="PS50977">
    <property type="entry name" value="HTH_TETR_2"/>
    <property type="match status" value="1"/>
</dbReference>
<accession>A0A857JGS0</accession>
<dbReference type="KEGG" id="pmes:FX988_01411"/>
<dbReference type="InterPro" id="IPR009057">
    <property type="entry name" value="Homeodomain-like_sf"/>
</dbReference>
<dbReference type="OrthoDB" id="63332at2"/>
<dbReference type="PANTHER" id="PTHR43479:SF11">
    <property type="entry name" value="ACREF_ENVCD OPERON REPRESSOR-RELATED"/>
    <property type="match status" value="1"/>
</dbReference>
<evidence type="ECO:0000313" key="5">
    <source>
        <dbReference type="Proteomes" id="UP000464524"/>
    </source>
</evidence>
<dbReference type="AlphaFoldDB" id="A0A857JGS0"/>
<evidence type="ECO:0000259" key="3">
    <source>
        <dbReference type="PROSITE" id="PS50977"/>
    </source>
</evidence>
<dbReference type="PANTHER" id="PTHR43479">
    <property type="entry name" value="ACREF/ENVCD OPERON REPRESSOR-RELATED"/>
    <property type="match status" value="1"/>
</dbReference>
<feature type="DNA-binding region" description="H-T-H motif" evidence="2">
    <location>
        <begin position="38"/>
        <end position="57"/>
    </location>
</feature>
<dbReference type="GO" id="GO:0003677">
    <property type="term" value="F:DNA binding"/>
    <property type="evidence" value="ECO:0007669"/>
    <property type="project" value="UniProtKB-UniRule"/>
</dbReference>
<sequence length="212" mass="24377">MPSQSVIPAKQLRSQDTQRKLMAAIHHCLQNKFFEHISIKELCDHAGVSVGTFYRRFKNKEALLPLLYQDFGSELNAWMTQLESIQFTTLTEAVSGVIQQTHYFFAANRSLFRTIHLNSRLHNDIVAGDALIDRRHLYRRISDILLRFKEDIIAKDKTSTANMVVFTMITTLLDKVLYPDITPSIACELDSTAVCDELTKMLMLYLIQAQHE</sequence>
<keyword evidence="1 2" id="KW-0238">DNA-binding</keyword>
<protein>
    <recommendedName>
        <fullName evidence="3">HTH tetR-type domain-containing protein</fullName>
    </recommendedName>
</protein>
<dbReference type="Gene3D" id="1.10.357.10">
    <property type="entry name" value="Tetracycline Repressor, domain 2"/>
    <property type="match status" value="1"/>
</dbReference>
<evidence type="ECO:0000256" key="2">
    <source>
        <dbReference type="PROSITE-ProRule" id="PRU00335"/>
    </source>
</evidence>
<organism evidence="4 5">
    <name type="scientific">Paraglaciecola mesophila</name>
    <dbReference type="NCBI Taxonomy" id="197222"/>
    <lineage>
        <taxon>Bacteria</taxon>
        <taxon>Pseudomonadati</taxon>
        <taxon>Pseudomonadota</taxon>
        <taxon>Gammaproteobacteria</taxon>
        <taxon>Alteromonadales</taxon>
        <taxon>Alteromonadaceae</taxon>
        <taxon>Paraglaciecola</taxon>
    </lineage>
</organism>
<dbReference type="SUPFAM" id="SSF46689">
    <property type="entry name" value="Homeodomain-like"/>
    <property type="match status" value="1"/>
</dbReference>
<keyword evidence="5" id="KW-1185">Reference proteome</keyword>
<dbReference type="InterPro" id="IPR001647">
    <property type="entry name" value="HTH_TetR"/>
</dbReference>
<reference evidence="4 5" key="1">
    <citation type="submission" date="2019-12" db="EMBL/GenBank/DDBJ databases">
        <title>Genome sequencing and assembly of endphytes of Porphyra tenera.</title>
        <authorList>
            <person name="Park J.M."/>
            <person name="Shin R."/>
            <person name="Jo S.H."/>
        </authorList>
    </citation>
    <scope>NUCLEOTIDE SEQUENCE [LARGE SCALE GENOMIC DNA]</scope>
    <source>
        <strain evidence="4 5">GPM4</strain>
    </source>
</reference>
<evidence type="ECO:0000313" key="4">
    <source>
        <dbReference type="EMBL" id="QHJ11183.1"/>
    </source>
</evidence>
<dbReference type="Proteomes" id="UP000464524">
    <property type="component" value="Chromosome"/>
</dbReference>
<name>A0A857JGS0_9ALTE</name>
<evidence type="ECO:0000256" key="1">
    <source>
        <dbReference type="ARBA" id="ARBA00023125"/>
    </source>
</evidence>
<feature type="domain" description="HTH tetR-type" evidence="3">
    <location>
        <begin position="15"/>
        <end position="75"/>
    </location>
</feature>
<proteinExistence type="predicted"/>
<gene>
    <name evidence="4" type="ORF">FX988_01411</name>
</gene>
<dbReference type="RefSeq" id="WP_160178954.1">
    <property type="nucleotide sequence ID" value="NZ_CP047656.1"/>
</dbReference>